<dbReference type="Pfam" id="PF15462">
    <property type="entry name" value="Barttin"/>
    <property type="match status" value="1"/>
</dbReference>
<dbReference type="CTD" id="7809"/>
<feature type="compositionally biased region" description="Acidic residues" evidence="1">
    <location>
        <begin position="218"/>
        <end position="230"/>
    </location>
</feature>
<keyword evidence="3" id="KW-1185">Reference proteome</keyword>
<feature type="compositionally biased region" description="Polar residues" evidence="1">
    <location>
        <begin position="103"/>
        <end position="128"/>
    </location>
</feature>
<dbReference type="AlphaFoldDB" id="A0AAJ7XAA4"/>
<accession>A0AAJ7XAA4</accession>
<proteinExistence type="predicted"/>
<keyword evidence="2" id="KW-0812">Transmembrane</keyword>
<protein>
    <submittedName>
        <fullName evidence="4">Barttin</fullName>
    </submittedName>
</protein>
<evidence type="ECO:0000313" key="4">
    <source>
        <dbReference type="RefSeq" id="XP_032826822.1"/>
    </source>
</evidence>
<evidence type="ECO:0000256" key="1">
    <source>
        <dbReference type="SAM" id="MobiDB-lite"/>
    </source>
</evidence>
<keyword evidence="2" id="KW-1133">Transmembrane helix</keyword>
<feature type="transmembrane region" description="Helical" evidence="2">
    <location>
        <begin position="20"/>
        <end position="38"/>
    </location>
</feature>
<evidence type="ECO:0000313" key="3">
    <source>
        <dbReference type="Proteomes" id="UP001318040"/>
    </source>
</evidence>
<dbReference type="RefSeq" id="XP_032826822.1">
    <property type="nucleotide sequence ID" value="XM_032970931.1"/>
</dbReference>
<keyword evidence="2" id="KW-0472">Membrane</keyword>
<sequence length="277" mass="29605">MVMVVVNNPPQGPVREATLRYGLVSVGLFLAALGALLSGGEWPHVYGTFCALGALLTAAGVAWSLCQCYPKVVFNPIHESDSLPFLLDPGTKPRTLPLACLEGSTNDRGQTSPTFCSSSWSTPPNLTIGTPPPAPRGPPTSAPSGKGARGEVEEVVEEEVGEEVTGCSVQVHSDDAQPDPASPAKPPRYEEVLGGSVETAPHCPLCRAESMEGKEARDEVEEDDDEEEEEEVRCYEEAADFGASLREADNLAREIDSEIDREVHTERDTVSLISETT</sequence>
<dbReference type="PANTHER" id="PTHR28399:SF1">
    <property type="entry name" value="BARTTIN"/>
    <property type="match status" value="1"/>
</dbReference>
<name>A0AAJ7XAA4_PETMA</name>
<feature type="region of interest" description="Disordered" evidence="1">
    <location>
        <begin position="101"/>
        <end position="189"/>
    </location>
</feature>
<dbReference type="GO" id="GO:0017081">
    <property type="term" value="F:chloride channel regulator activity"/>
    <property type="evidence" value="ECO:0007669"/>
    <property type="project" value="TreeGrafter"/>
</dbReference>
<reference evidence="4" key="1">
    <citation type="submission" date="2025-08" db="UniProtKB">
        <authorList>
            <consortium name="RefSeq"/>
        </authorList>
    </citation>
    <scope>IDENTIFICATION</scope>
    <source>
        <tissue evidence="4">Sperm</tissue>
    </source>
</reference>
<dbReference type="GO" id="GO:0006821">
    <property type="term" value="P:chloride transport"/>
    <property type="evidence" value="ECO:0007669"/>
    <property type="project" value="InterPro"/>
</dbReference>
<gene>
    <name evidence="4" type="primary">BSND</name>
</gene>
<dbReference type="PANTHER" id="PTHR28399">
    <property type="entry name" value="BARTTIN"/>
    <property type="match status" value="1"/>
</dbReference>
<evidence type="ECO:0000256" key="2">
    <source>
        <dbReference type="SAM" id="Phobius"/>
    </source>
</evidence>
<organism evidence="3 4">
    <name type="scientific">Petromyzon marinus</name>
    <name type="common">Sea lamprey</name>
    <dbReference type="NCBI Taxonomy" id="7757"/>
    <lineage>
        <taxon>Eukaryota</taxon>
        <taxon>Metazoa</taxon>
        <taxon>Chordata</taxon>
        <taxon>Craniata</taxon>
        <taxon>Vertebrata</taxon>
        <taxon>Cyclostomata</taxon>
        <taxon>Hyperoartia</taxon>
        <taxon>Petromyzontiformes</taxon>
        <taxon>Petromyzontidae</taxon>
        <taxon>Petromyzon</taxon>
    </lineage>
</organism>
<dbReference type="GO" id="GO:0016323">
    <property type="term" value="C:basolateral plasma membrane"/>
    <property type="evidence" value="ECO:0007669"/>
    <property type="project" value="TreeGrafter"/>
</dbReference>
<feature type="compositionally biased region" description="Pro residues" evidence="1">
    <location>
        <begin position="130"/>
        <end position="141"/>
    </location>
</feature>
<feature type="region of interest" description="Disordered" evidence="1">
    <location>
        <begin position="208"/>
        <end position="230"/>
    </location>
</feature>
<dbReference type="Proteomes" id="UP001318040">
    <property type="component" value="Chromosome 44"/>
</dbReference>
<feature type="transmembrane region" description="Helical" evidence="2">
    <location>
        <begin position="45"/>
        <end position="65"/>
    </location>
</feature>
<feature type="compositionally biased region" description="Acidic residues" evidence="1">
    <location>
        <begin position="153"/>
        <end position="162"/>
    </location>
</feature>
<dbReference type="KEGG" id="pmrn:116951979"/>
<dbReference type="InterPro" id="IPR029181">
    <property type="entry name" value="Barttin"/>
</dbReference>